<sequence>MYETLPSSTALLLLVCSSALARAPPVNSFNEMHKKGAIYATYLLFCFYNSRLPKSHSRCVRGLLRLCLPNTADRDERLQESHHR</sequence>
<name>A0A6B0U7N3_IXORI</name>
<evidence type="ECO:0000313" key="2">
    <source>
        <dbReference type="EMBL" id="MXU85157.1"/>
    </source>
</evidence>
<feature type="chain" id="PRO_5025566144" evidence="1">
    <location>
        <begin position="29"/>
        <end position="84"/>
    </location>
</feature>
<feature type="signal peptide" evidence="1">
    <location>
        <begin position="1"/>
        <end position="28"/>
    </location>
</feature>
<reference evidence="2" key="1">
    <citation type="submission" date="2019-12" db="EMBL/GenBank/DDBJ databases">
        <title>An insight into the sialome of adult female Ixodes ricinus ticks feeding for 6 days.</title>
        <authorList>
            <person name="Perner J."/>
            <person name="Ribeiro J.M.C."/>
        </authorList>
    </citation>
    <scope>NUCLEOTIDE SEQUENCE</scope>
    <source>
        <strain evidence="2">Semi-engorged</strain>
        <tissue evidence="2">Salivary glands</tissue>
    </source>
</reference>
<accession>A0A6B0U7N3</accession>
<evidence type="ECO:0000256" key="1">
    <source>
        <dbReference type="SAM" id="SignalP"/>
    </source>
</evidence>
<proteinExistence type="predicted"/>
<dbReference type="EMBL" id="GIFC01003074">
    <property type="protein sequence ID" value="MXU85157.1"/>
    <property type="molecule type" value="Transcribed_RNA"/>
</dbReference>
<protein>
    <submittedName>
        <fullName evidence="2">Putative secreted protein</fullName>
    </submittedName>
</protein>
<organism evidence="2">
    <name type="scientific">Ixodes ricinus</name>
    <name type="common">Common tick</name>
    <name type="synonym">Acarus ricinus</name>
    <dbReference type="NCBI Taxonomy" id="34613"/>
    <lineage>
        <taxon>Eukaryota</taxon>
        <taxon>Metazoa</taxon>
        <taxon>Ecdysozoa</taxon>
        <taxon>Arthropoda</taxon>
        <taxon>Chelicerata</taxon>
        <taxon>Arachnida</taxon>
        <taxon>Acari</taxon>
        <taxon>Parasitiformes</taxon>
        <taxon>Ixodida</taxon>
        <taxon>Ixodoidea</taxon>
        <taxon>Ixodidae</taxon>
        <taxon>Ixodinae</taxon>
        <taxon>Ixodes</taxon>
    </lineage>
</organism>
<keyword evidence="1" id="KW-0732">Signal</keyword>
<dbReference type="AlphaFoldDB" id="A0A6B0U7N3"/>